<dbReference type="InParanoid" id="F8PFX5"/>
<dbReference type="STRING" id="936435.F8PFX5"/>
<dbReference type="AlphaFoldDB" id="F8PFX5"/>
<keyword evidence="2" id="KW-1185">Reference proteome</keyword>
<gene>
    <name evidence="1" type="ORF">SERLA73DRAFT_149161</name>
</gene>
<dbReference type="HOGENOM" id="CLU_1001718_0_0_1"/>
<dbReference type="OrthoDB" id="1750432at2759"/>
<proteinExistence type="predicted"/>
<evidence type="ECO:0000313" key="2">
    <source>
        <dbReference type="Proteomes" id="UP000008063"/>
    </source>
</evidence>
<protein>
    <submittedName>
        <fullName evidence="1">Uncharacterized protein</fullName>
    </submittedName>
</protein>
<evidence type="ECO:0000313" key="1">
    <source>
        <dbReference type="EMBL" id="EGO04787.1"/>
    </source>
</evidence>
<dbReference type="Proteomes" id="UP000008063">
    <property type="component" value="Unassembled WGS sequence"/>
</dbReference>
<reference evidence="2" key="1">
    <citation type="journal article" date="2011" name="Science">
        <title>The plant cell wall-decomposing machinery underlies the functional diversity of forest fungi.</title>
        <authorList>
            <person name="Eastwood D.C."/>
            <person name="Floudas D."/>
            <person name="Binder M."/>
            <person name="Majcherczyk A."/>
            <person name="Schneider P."/>
            <person name="Aerts A."/>
            <person name="Asiegbu F.O."/>
            <person name="Baker S.E."/>
            <person name="Barry K."/>
            <person name="Bendiksby M."/>
            <person name="Blumentritt M."/>
            <person name="Coutinho P.M."/>
            <person name="Cullen D."/>
            <person name="de Vries R.P."/>
            <person name="Gathman A."/>
            <person name="Goodell B."/>
            <person name="Henrissat B."/>
            <person name="Ihrmark K."/>
            <person name="Kauserud H."/>
            <person name="Kohler A."/>
            <person name="LaButti K."/>
            <person name="Lapidus A."/>
            <person name="Lavin J.L."/>
            <person name="Lee Y.-H."/>
            <person name="Lindquist E."/>
            <person name="Lilly W."/>
            <person name="Lucas S."/>
            <person name="Morin E."/>
            <person name="Murat C."/>
            <person name="Oguiza J.A."/>
            <person name="Park J."/>
            <person name="Pisabarro A.G."/>
            <person name="Riley R."/>
            <person name="Rosling A."/>
            <person name="Salamov A."/>
            <person name="Schmidt O."/>
            <person name="Schmutz J."/>
            <person name="Skrede I."/>
            <person name="Stenlid J."/>
            <person name="Wiebenga A."/>
            <person name="Xie X."/>
            <person name="Kuees U."/>
            <person name="Hibbett D.S."/>
            <person name="Hoffmeister D."/>
            <person name="Hoegberg N."/>
            <person name="Martin F."/>
            <person name="Grigoriev I.V."/>
            <person name="Watkinson S.C."/>
        </authorList>
    </citation>
    <scope>NUCLEOTIDE SEQUENCE [LARGE SCALE GENOMIC DNA]</scope>
    <source>
        <strain evidence="2">strain S7.3</strain>
    </source>
</reference>
<sequence length="312" mass="35369">MMGNRTMHKVPWKIPSCMQFPLCSTGGLPILVIQQQTGKGLTQVGTSTERVSDTEYVIMDKYWPVTDWTWILRSQLFNTKFDIVNWYNRTAERSLQNLCNKLLTGADETAVLDWLYQEPYSPKNSAILEMVADLTRHYPDAQFEEVGSQAVAIELHDFILSTLAAQLKDPLSKLAKPLPIQLAVQGCHSNVSFGMQVSLEYQNIREEQNSTPVPTPGANWTQPLLDVIGSAMKGNECSHLESHAAGIFEDHLEKVRTQLRQYTQPLCAKASETGLPPLRDINHTIPLIDETKIYAWRPFRCLEPLRAKWSEK</sequence>
<organism evidence="2">
    <name type="scientific">Serpula lacrymans var. lacrymans (strain S7.3)</name>
    <name type="common">Dry rot fungus</name>
    <dbReference type="NCBI Taxonomy" id="936435"/>
    <lineage>
        <taxon>Eukaryota</taxon>
        <taxon>Fungi</taxon>
        <taxon>Dikarya</taxon>
        <taxon>Basidiomycota</taxon>
        <taxon>Agaricomycotina</taxon>
        <taxon>Agaricomycetes</taxon>
        <taxon>Agaricomycetidae</taxon>
        <taxon>Boletales</taxon>
        <taxon>Coniophorineae</taxon>
        <taxon>Serpulaceae</taxon>
        <taxon>Serpula</taxon>
    </lineage>
</organism>
<dbReference type="EMBL" id="GL945474">
    <property type="protein sequence ID" value="EGO04787.1"/>
    <property type="molecule type" value="Genomic_DNA"/>
</dbReference>
<accession>F8PFX5</accession>
<name>F8PFX5_SERL3</name>